<name>A0AAW9RPM5_9HYPH</name>
<dbReference type="PROSITE" id="PS51257">
    <property type="entry name" value="PROKAR_LIPOPROTEIN"/>
    <property type="match status" value="1"/>
</dbReference>
<protein>
    <recommendedName>
        <fullName evidence="3">Lipoprotein</fullName>
    </recommendedName>
</protein>
<dbReference type="RefSeq" id="WP_340329447.1">
    <property type="nucleotide sequence ID" value="NZ_JAZHOF010000003.1"/>
</dbReference>
<dbReference type="AlphaFoldDB" id="A0AAW9RPM5"/>
<reference evidence="1 2" key="1">
    <citation type="submission" date="2024-02" db="EMBL/GenBank/DDBJ databases">
        <title>Genome analysis and characterization of Microbaculum marinisediminis sp. nov., isolated from marine sediment.</title>
        <authorList>
            <person name="Du Z.-J."/>
            <person name="Ye Y.-Q."/>
            <person name="Zhang Z.-R."/>
            <person name="Yuan S.-M."/>
            <person name="Zhang X.-Y."/>
        </authorList>
    </citation>
    <scope>NUCLEOTIDE SEQUENCE [LARGE SCALE GENOMIC DNA]</scope>
    <source>
        <strain evidence="1 2">SDUM1044001</strain>
    </source>
</reference>
<comment type="caution">
    <text evidence="1">The sequence shown here is derived from an EMBL/GenBank/DDBJ whole genome shotgun (WGS) entry which is preliminary data.</text>
</comment>
<proteinExistence type="predicted"/>
<evidence type="ECO:0000313" key="2">
    <source>
        <dbReference type="Proteomes" id="UP001378188"/>
    </source>
</evidence>
<dbReference type="EMBL" id="JAZHOF010000003">
    <property type="protein sequence ID" value="MEJ8571756.1"/>
    <property type="molecule type" value="Genomic_DNA"/>
</dbReference>
<dbReference type="Proteomes" id="UP001378188">
    <property type="component" value="Unassembled WGS sequence"/>
</dbReference>
<sequence length="210" mass="22577">MRSFRDVSGRVPAFKGAVLLVLGLTAAGCDTQASRDASDSTVGLFRLMVGSGEDPNALKVDPDAPPPAVAAKCPPVVIREGTETFRAYERGFEGDPAHVIYQGGITKVARECDFDGKNLKMSFGVAGRVITGPKWNNGPINLPIRAAFVRTGGEAVWSQLYESQPVIAPGETVVQFVEVEQNMAHTIPDNDHVNNYVVYVGFDEIGNGRR</sequence>
<evidence type="ECO:0000313" key="1">
    <source>
        <dbReference type="EMBL" id="MEJ8571756.1"/>
    </source>
</evidence>
<keyword evidence="2" id="KW-1185">Reference proteome</keyword>
<accession>A0AAW9RPM5</accession>
<evidence type="ECO:0008006" key="3">
    <source>
        <dbReference type="Google" id="ProtNLM"/>
    </source>
</evidence>
<gene>
    <name evidence="1" type="ORF">V3328_09750</name>
</gene>
<organism evidence="1 2">
    <name type="scientific">Microbaculum marinum</name>
    <dbReference type="NCBI Taxonomy" id="1764581"/>
    <lineage>
        <taxon>Bacteria</taxon>
        <taxon>Pseudomonadati</taxon>
        <taxon>Pseudomonadota</taxon>
        <taxon>Alphaproteobacteria</taxon>
        <taxon>Hyphomicrobiales</taxon>
        <taxon>Tepidamorphaceae</taxon>
        <taxon>Microbaculum</taxon>
    </lineage>
</organism>